<dbReference type="AlphaFoldDB" id="A0A926F1N4"/>
<dbReference type="SUPFAM" id="SSF46955">
    <property type="entry name" value="Putative DNA-binding domain"/>
    <property type="match status" value="1"/>
</dbReference>
<keyword evidence="3" id="KW-1185">Reference proteome</keyword>
<gene>
    <name evidence="2" type="ORF">H8744_04230</name>
</gene>
<name>A0A926F1N4_9BACT</name>
<reference evidence="2" key="1">
    <citation type="submission" date="2020-08" db="EMBL/GenBank/DDBJ databases">
        <title>Genome public.</title>
        <authorList>
            <person name="Liu C."/>
            <person name="Sun Q."/>
        </authorList>
    </citation>
    <scope>NUCLEOTIDE SEQUENCE</scope>
    <source>
        <strain evidence="2">N12</strain>
    </source>
</reference>
<proteinExistence type="predicted"/>
<dbReference type="PANTHER" id="PTHR34585">
    <property type="match status" value="1"/>
</dbReference>
<accession>A0A926F1N4</accession>
<dbReference type="PANTHER" id="PTHR34585:SF22">
    <property type="entry name" value="HELIX-TURN-HELIX DOMAIN-CONTAINING PROTEIN"/>
    <property type="match status" value="1"/>
</dbReference>
<dbReference type="Proteomes" id="UP000651085">
    <property type="component" value="Unassembled WGS sequence"/>
</dbReference>
<organism evidence="2 3">
    <name type="scientific">Jilunia laotingensis</name>
    <dbReference type="NCBI Taxonomy" id="2763675"/>
    <lineage>
        <taxon>Bacteria</taxon>
        <taxon>Pseudomonadati</taxon>
        <taxon>Bacteroidota</taxon>
        <taxon>Bacteroidia</taxon>
        <taxon>Bacteroidales</taxon>
        <taxon>Bacteroidaceae</taxon>
        <taxon>Jilunia</taxon>
    </lineage>
</organism>
<evidence type="ECO:0000313" key="2">
    <source>
        <dbReference type="EMBL" id="MBC8592463.1"/>
    </source>
</evidence>
<dbReference type="RefSeq" id="WP_032845619.1">
    <property type="nucleotide sequence ID" value="NZ_JACRTF010000001.1"/>
</dbReference>
<dbReference type="InterPro" id="IPR041657">
    <property type="entry name" value="HTH_17"/>
</dbReference>
<dbReference type="EMBL" id="JACRTF010000001">
    <property type="protein sequence ID" value="MBC8592463.1"/>
    <property type="molecule type" value="Genomic_DNA"/>
</dbReference>
<protein>
    <submittedName>
        <fullName evidence="2">Helix-turn-helix domain-containing protein</fullName>
    </submittedName>
</protein>
<dbReference type="Pfam" id="PF12728">
    <property type="entry name" value="HTH_17"/>
    <property type="match status" value="1"/>
</dbReference>
<comment type="caution">
    <text evidence="2">The sequence shown here is derived from an EMBL/GenBank/DDBJ whole genome shotgun (WGS) entry which is preliminary data.</text>
</comment>
<sequence>MDIVAIESKTFEQMKGRFEDFTRQIKNLCGENQDKEKWLGNDDVCSLLQISPRTLQSYRDNGTLPYSQIGRKCYYKVSDIEDLISQSQRSKEQK</sequence>
<dbReference type="InterPro" id="IPR009061">
    <property type="entry name" value="DNA-bd_dom_put_sf"/>
</dbReference>
<evidence type="ECO:0000313" key="3">
    <source>
        <dbReference type="Proteomes" id="UP000651085"/>
    </source>
</evidence>
<feature type="domain" description="Helix-turn-helix" evidence="1">
    <location>
        <begin position="38"/>
        <end position="86"/>
    </location>
</feature>
<evidence type="ECO:0000259" key="1">
    <source>
        <dbReference type="Pfam" id="PF12728"/>
    </source>
</evidence>